<evidence type="ECO:0000259" key="2">
    <source>
        <dbReference type="PROSITE" id="PS51898"/>
    </source>
</evidence>
<protein>
    <submittedName>
        <fullName evidence="3">Site-specific integrase</fullName>
    </submittedName>
</protein>
<comment type="caution">
    <text evidence="3">The sequence shown here is derived from an EMBL/GenBank/DDBJ whole genome shotgun (WGS) entry which is preliminary data.</text>
</comment>
<keyword evidence="1" id="KW-0233">DNA recombination</keyword>
<dbReference type="PROSITE" id="PS51898">
    <property type="entry name" value="TYR_RECOMBINASE"/>
    <property type="match status" value="1"/>
</dbReference>
<evidence type="ECO:0000313" key="3">
    <source>
        <dbReference type="EMBL" id="NEZ55337.1"/>
    </source>
</evidence>
<dbReference type="PANTHER" id="PTHR30349">
    <property type="entry name" value="PHAGE INTEGRASE-RELATED"/>
    <property type="match status" value="1"/>
</dbReference>
<dbReference type="GO" id="GO:0015074">
    <property type="term" value="P:DNA integration"/>
    <property type="evidence" value="ECO:0007669"/>
    <property type="project" value="InterPro"/>
</dbReference>
<dbReference type="InterPro" id="IPR011010">
    <property type="entry name" value="DNA_brk_join_enz"/>
</dbReference>
<dbReference type="Pfam" id="PF00589">
    <property type="entry name" value="Phage_integrase"/>
    <property type="match status" value="1"/>
</dbReference>
<evidence type="ECO:0000313" key="4">
    <source>
        <dbReference type="Proteomes" id="UP000481033"/>
    </source>
</evidence>
<sequence>MSSIQDAERFCGTLQKRLTGYNYNNCLYTYKEFSRWAVKHGQTTQDYFKDISPLKNSTRQKNKREPFTTDEIKRILEVFRTTEFLDHYADFVLFLFCSGTRPSEAVGLRWSSVDLEAQTIIIQEAIVRRGGHGPAIRKGTKNGVVRTLALSAPALAMLQRRREENNPNDLVFTAPKGGVINASSFAKRYWNKALQLAKVPHRPLYTTRHTLISHGIESENWTVAQAAEIAGDSVSTVAKHYIHQVTMPSMPDFGE</sequence>
<dbReference type="InterPro" id="IPR013762">
    <property type="entry name" value="Integrase-like_cat_sf"/>
</dbReference>
<dbReference type="Proteomes" id="UP000481033">
    <property type="component" value="Unassembled WGS sequence"/>
</dbReference>
<dbReference type="EMBL" id="QXHD01000004">
    <property type="protein sequence ID" value="NEZ55337.1"/>
    <property type="molecule type" value="Genomic_DNA"/>
</dbReference>
<dbReference type="PANTHER" id="PTHR30349:SF64">
    <property type="entry name" value="PROPHAGE INTEGRASE INTD-RELATED"/>
    <property type="match status" value="1"/>
</dbReference>
<evidence type="ECO:0000256" key="1">
    <source>
        <dbReference type="ARBA" id="ARBA00023172"/>
    </source>
</evidence>
<proteinExistence type="predicted"/>
<name>A0A6M0RGD9_9CYAN</name>
<dbReference type="SUPFAM" id="SSF56349">
    <property type="entry name" value="DNA breaking-rejoining enzymes"/>
    <property type="match status" value="1"/>
</dbReference>
<reference evidence="3 4" key="1">
    <citation type="journal article" date="2020" name="Microb. Ecol.">
        <title>Ecogenomics of the Marine Benthic Filamentous Cyanobacterium Adonisia.</title>
        <authorList>
            <person name="Walter J.M."/>
            <person name="Coutinho F.H."/>
            <person name="Leomil L."/>
            <person name="Hargreaves P.I."/>
            <person name="Campeao M.E."/>
            <person name="Vieira V.V."/>
            <person name="Silva B.S."/>
            <person name="Fistarol G.O."/>
            <person name="Salomon P.S."/>
            <person name="Sawabe T."/>
            <person name="Mino S."/>
            <person name="Hosokawa M."/>
            <person name="Miyashita H."/>
            <person name="Maruyama F."/>
            <person name="van Verk M.C."/>
            <person name="Dutilh B.E."/>
            <person name="Thompson C.C."/>
            <person name="Thompson F.L."/>
        </authorList>
    </citation>
    <scope>NUCLEOTIDE SEQUENCE [LARGE SCALE GENOMIC DNA]</scope>
    <source>
        <strain evidence="3 4">CCMR0081</strain>
    </source>
</reference>
<keyword evidence="4" id="KW-1185">Reference proteome</keyword>
<organism evidence="3 4">
    <name type="scientific">Adonisia turfae CCMR0081</name>
    <dbReference type="NCBI Taxonomy" id="2292702"/>
    <lineage>
        <taxon>Bacteria</taxon>
        <taxon>Bacillati</taxon>
        <taxon>Cyanobacteriota</taxon>
        <taxon>Adonisia</taxon>
        <taxon>Adonisia turfae</taxon>
    </lineage>
</organism>
<dbReference type="InterPro" id="IPR050090">
    <property type="entry name" value="Tyrosine_recombinase_XerCD"/>
</dbReference>
<dbReference type="CDD" id="cd01189">
    <property type="entry name" value="INT_ICEBs1_C_like"/>
    <property type="match status" value="1"/>
</dbReference>
<accession>A0A6M0RGD9</accession>
<dbReference type="RefSeq" id="WP_163703422.1">
    <property type="nucleotide sequence ID" value="NZ_QXHD01000004.1"/>
</dbReference>
<gene>
    <name evidence="3" type="ORF">DXZ20_06525</name>
</gene>
<dbReference type="Gene3D" id="1.10.443.10">
    <property type="entry name" value="Intergrase catalytic core"/>
    <property type="match status" value="1"/>
</dbReference>
<feature type="domain" description="Tyr recombinase" evidence="2">
    <location>
        <begin position="62"/>
        <end position="255"/>
    </location>
</feature>
<dbReference type="AlphaFoldDB" id="A0A6M0RGD9"/>
<dbReference type="InterPro" id="IPR002104">
    <property type="entry name" value="Integrase_catalytic"/>
</dbReference>
<dbReference type="GO" id="GO:0006310">
    <property type="term" value="P:DNA recombination"/>
    <property type="evidence" value="ECO:0007669"/>
    <property type="project" value="UniProtKB-KW"/>
</dbReference>
<dbReference type="GO" id="GO:0003677">
    <property type="term" value="F:DNA binding"/>
    <property type="evidence" value="ECO:0007669"/>
    <property type="project" value="InterPro"/>
</dbReference>